<keyword evidence="4 10" id="KW-0378">Hydrolase</keyword>
<feature type="transmembrane region" description="Helical" evidence="8">
    <location>
        <begin position="268"/>
        <end position="286"/>
    </location>
</feature>
<accession>A0ABR6CK73</accession>
<dbReference type="PANTHER" id="PTHR43731:SF14">
    <property type="entry name" value="PRESENILIN-ASSOCIATED RHOMBOID-LIKE PROTEIN, MITOCHONDRIAL"/>
    <property type="match status" value="1"/>
</dbReference>
<dbReference type="PANTHER" id="PTHR43731">
    <property type="entry name" value="RHOMBOID PROTEASE"/>
    <property type="match status" value="1"/>
</dbReference>
<keyword evidence="7" id="KW-0802">TPR repeat</keyword>
<dbReference type="PROSITE" id="PS50293">
    <property type="entry name" value="TPR_REGION"/>
    <property type="match status" value="1"/>
</dbReference>
<dbReference type="SMART" id="SM00028">
    <property type="entry name" value="TPR"/>
    <property type="match status" value="3"/>
</dbReference>
<proteinExistence type="inferred from homology"/>
<dbReference type="EC" id="3.4.21.105" evidence="10"/>
<feature type="transmembrane region" description="Helical" evidence="8">
    <location>
        <begin position="315"/>
        <end position="337"/>
    </location>
</feature>
<feature type="transmembrane region" description="Helical" evidence="8">
    <location>
        <begin position="343"/>
        <end position="360"/>
    </location>
</feature>
<feature type="transmembrane region" description="Helical" evidence="8">
    <location>
        <begin position="292"/>
        <end position="308"/>
    </location>
</feature>
<dbReference type="Gene3D" id="1.25.40.10">
    <property type="entry name" value="Tetratricopeptide repeat domain"/>
    <property type="match status" value="1"/>
</dbReference>
<evidence type="ECO:0000259" key="9">
    <source>
        <dbReference type="Pfam" id="PF01694"/>
    </source>
</evidence>
<evidence type="ECO:0000256" key="5">
    <source>
        <dbReference type="ARBA" id="ARBA00022989"/>
    </source>
</evidence>
<feature type="transmembrane region" description="Helical" evidence="8">
    <location>
        <begin position="372"/>
        <end position="390"/>
    </location>
</feature>
<protein>
    <submittedName>
        <fullName evidence="10">Rhomboid protease GluP</fullName>
        <ecNumber evidence="10">3.4.21.105</ecNumber>
    </submittedName>
</protein>
<keyword evidence="10" id="KW-0645">Protease</keyword>
<evidence type="ECO:0000256" key="8">
    <source>
        <dbReference type="SAM" id="Phobius"/>
    </source>
</evidence>
<evidence type="ECO:0000256" key="6">
    <source>
        <dbReference type="ARBA" id="ARBA00023136"/>
    </source>
</evidence>
<dbReference type="InterPro" id="IPR011990">
    <property type="entry name" value="TPR-like_helical_dom_sf"/>
</dbReference>
<keyword evidence="6 8" id="KW-0472">Membrane</keyword>
<dbReference type="GO" id="GO:0006508">
    <property type="term" value="P:proteolysis"/>
    <property type="evidence" value="ECO:0007669"/>
    <property type="project" value="UniProtKB-KW"/>
</dbReference>
<dbReference type="GO" id="GO:0008233">
    <property type="term" value="F:peptidase activity"/>
    <property type="evidence" value="ECO:0007669"/>
    <property type="project" value="UniProtKB-KW"/>
</dbReference>
<evidence type="ECO:0000256" key="7">
    <source>
        <dbReference type="PROSITE-ProRule" id="PRU00339"/>
    </source>
</evidence>
<evidence type="ECO:0000256" key="2">
    <source>
        <dbReference type="ARBA" id="ARBA00009045"/>
    </source>
</evidence>
<dbReference type="SUPFAM" id="SSF144091">
    <property type="entry name" value="Rhomboid-like"/>
    <property type="match status" value="1"/>
</dbReference>
<feature type="domain" description="Peptidase S54 rhomboid" evidence="9">
    <location>
        <begin position="227"/>
        <end position="361"/>
    </location>
</feature>
<dbReference type="RefSeq" id="WP_182501568.1">
    <property type="nucleotide sequence ID" value="NZ_JACJHX010000002.1"/>
</dbReference>
<dbReference type="InterPro" id="IPR022764">
    <property type="entry name" value="Peptidase_S54_rhomboid_dom"/>
</dbReference>
<comment type="similarity">
    <text evidence="2">Belongs to the peptidase S54 family.</text>
</comment>
<name>A0ABR6CK73_9BACI</name>
<dbReference type="InterPro" id="IPR019734">
    <property type="entry name" value="TPR_rpt"/>
</dbReference>
<evidence type="ECO:0000256" key="3">
    <source>
        <dbReference type="ARBA" id="ARBA00022692"/>
    </source>
</evidence>
<reference evidence="10 11" key="1">
    <citation type="submission" date="2020-08" db="EMBL/GenBank/DDBJ databases">
        <title>Genomic Encyclopedia of Type Strains, Phase IV (KMG-IV): sequencing the most valuable type-strain genomes for metagenomic binning, comparative biology and taxonomic classification.</title>
        <authorList>
            <person name="Goeker M."/>
        </authorList>
    </citation>
    <scope>NUCLEOTIDE SEQUENCE [LARGE SCALE GENOMIC DNA]</scope>
    <source>
        <strain evidence="10 11">DSM 105481</strain>
    </source>
</reference>
<dbReference type="PROSITE" id="PS50005">
    <property type="entry name" value="TPR"/>
    <property type="match status" value="1"/>
</dbReference>
<dbReference type="Pfam" id="PF01694">
    <property type="entry name" value="Rhomboid"/>
    <property type="match status" value="1"/>
</dbReference>
<dbReference type="SUPFAM" id="SSF48452">
    <property type="entry name" value="TPR-like"/>
    <property type="match status" value="1"/>
</dbReference>
<dbReference type="Gene3D" id="1.20.1540.10">
    <property type="entry name" value="Rhomboid-like"/>
    <property type="match status" value="1"/>
</dbReference>
<feature type="transmembrane region" description="Helical" evidence="8">
    <location>
        <begin position="232"/>
        <end position="256"/>
    </location>
</feature>
<organism evidence="10 11">
    <name type="scientific">Peribacillus huizhouensis</name>
    <dbReference type="NCBI Taxonomy" id="1501239"/>
    <lineage>
        <taxon>Bacteria</taxon>
        <taxon>Bacillati</taxon>
        <taxon>Bacillota</taxon>
        <taxon>Bacilli</taxon>
        <taxon>Bacillales</taxon>
        <taxon>Bacillaceae</taxon>
        <taxon>Peribacillus</taxon>
    </lineage>
</organism>
<evidence type="ECO:0000256" key="4">
    <source>
        <dbReference type="ARBA" id="ARBA00022801"/>
    </source>
</evidence>
<dbReference type="Proteomes" id="UP000626697">
    <property type="component" value="Unassembled WGS sequence"/>
</dbReference>
<comment type="subcellular location">
    <subcellularLocation>
        <location evidence="1">Membrane</location>
        <topology evidence="1">Multi-pass membrane protein</topology>
    </subcellularLocation>
</comment>
<gene>
    <name evidence="10" type="ORF">HNP81_000703</name>
</gene>
<feature type="repeat" description="TPR" evidence="7">
    <location>
        <begin position="468"/>
        <end position="501"/>
    </location>
</feature>
<dbReference type="Pfam" id="PF13432">
    <property type="entry name" value="TPR_16"/>
    <property type="match status" value="1"/>
</dbReference>
<evidence type="ECO:0000313" key="10">
    <source>
        <dbReference type="EMBL" id="MBA9025420.1"/>
    </source>
</evidence>
<evidence type="ECO:0000256" key="1">
    <source>
        <dbReference type="ARBA" id="ARBA00004141"/>
    </source>
</evidence>
<evidence type="ECO:0000313" key="11">
    <source>
        <dbReference type="Proteomes" id="UP000626697"/>
    </source>
</evidence>
<keyword evidence="3 8" id="KW-0812">Transmembrane</keyword>
<feature type="transmembrane region" description="Helical" evidence="8">
    <location>
        <begin position="185"/>
        <end position="201"/>
    </location>
</feature>
<sequence length="515" mass="58892">MGKVLGFKEDYLYWSIVKKLSVQYHYRMVTISDNHQEIWLETDKDKVFPVVRIIRHDLDWANWLKRDIERATLIGEQIRKKLVKKPLDVLNIYITAFEPVDDYEFIDKKRTANKTTVTSQIVSTASYSARINELDTMFTKSLFIELSPDEEIDEQKINKIKQEALAGSVQQAKEEQQLFQRGKPLFTYFFMAIQLIIFLLMEMNGGSTDTKTLVDYGAKYSPYIMSGEWWRFFTPIVVHIGFMHLLMNTMSLYFIGTEVERLYGNIRFLIIYLVAGFGGSLASLIITPSVSAGASGAIFGCFGALLYFGMIYPKLFFRTMGMNIIILIAVNLGYGFSVSGIDNAGHIGGLIGGFLAAGIVHLPKHRLNIKQLLFAGATIILTYGLLQYAYSDRNQSIYFDETTASLAQEYMTAGETDKAYDLLKASIDKMENHPWSSFVLGNIEFERGNYQDASINYEESVKQKPEFHEAYYYLGLCFYKLNRIEEAKKQIQKAVDLSPNQEEYQKILNLLNEAP</sequence>
<dbReference type="InterPro" id="IPR050925">
    <property type="entry name" value="Rhomboid_protease_S54"/>
</dbReference>
<keyword evidence="11" id="KW-1185">Reference proteome</keyword>
<comment type="caution">
    <text evidence="10">The sequence shown here is derived from an EMBL/GenBank/DDBJ whole genome shotgun (WGS) entry which is preliminary data.</text>
</comment>
<dbReference type="EMBL" id="JACJHX010000002">
    <property type="protein sequence ID" value="MBA9025420.1"/>
    <property type="molecule type" value="Genomic_DNA"/>
</dbReference>
<keyword evidence="5 8" id="KW-1133">Transmembrane helix</keyword>
<dbReference type="InterPro" id="IPR035952">
    <property type="entry name" value="Rhomboid-like_sf"/>
</dbReference>